<accession>A0AAV6VPF8</accession>
<keyword evidence="2" id="KW-1185">Reference proteome</keyword>
<proteinExistence type="predicted"/>
<protein>
    <submittedName>
        <fullName evidence="1">Uncharacterized protein</fullName>
    </submittedName>
</protein>
<name>A0AAV6VPF8_9ARAC</name>
<gene>
    <name evidence="1" type="ORF">JTE90_021328</name>
</gene>
<dbReference type="EMBL" id="JAFNEN010000053">
    <property type="protein sequence ID" value="KAG8197598.1"/>
    <property type="molecule type" value="Genomic_DNA"/>
</dbReference>
<reference evidence="1 2" key="1">
    <citation type="journal article" date="2022" name="Nat. Ecol. Evol.">
        <title>A masculinizing supergene underlies an exaggerated male reproductive morph in a spider.</title>
        <authorList>
            <person name="Hendrickx F."/>
            <person name="De Corte Z."/>
            <person name="Sonet G."/>
            <person name="Van Belleghem S.M."/>
            <person name="Kostlbacher S."/>
            <person name="Vangestel C."/>
        </authorList>
    </citation>
    <scope>NUCLEOTIDE SEQUENCE [LARGE SCALE GENOMIC DNA]</scope>
    <source>
        <strain evidence="1">W744_W776</strain>
    </source>
</reference>
<dbReference type="Proteomes" id="UP000827092">
    <property type="component" value="Unassembled WGS sequence"/>
</dbReference>
<evidence type="ECO:0000313" key="1">
    <source>
        <dbReference type="EMBL" id="KAG8197598.1"/>
    </source>
</evidence>
<comment type="caution">
    <text evidence="1">The sequence shown here is derived from an EMBL/GenBank/DDBJ whole genome shotgun (WGS) entry which is preliminary data.</text>
</comment>
<sequence>MQANHPPFHSKLSNSSGTFLHLEHVTESLSSPARLFTTNRRAAQLDKRSSRISVVFCDSPYLGYKLDCFKELFSIMNYSDVTLPIHDPLFTLGTRDMGCDPVTGWIATGFHSSIQRTDLLPLIGLLTDLLEDYRKLCTEAA</sequence>
<organism evidence="1 2">
    <name type="scientific">Oedothorax gibbosus</name>
    <dbReference type="NCBI Taxonomy" id="931172"/>
    <lineage>
        <taxon>Eukaryota</taxon>
        <taxon>Metazoa</taxon>
        <taxon>Ecdysozoa</taxon>
        <taxon>Arthropoda</taxon>
        <taxon>Chelicerata</taxon>
        <taxon>Arachnida</taxon>
        <taxon>Araneae</taxon>
        <taxon>Araneomorphae</taxon>
        <taxon>Entelegynae</taxon>
        <taxon>Araneoidea</taxon>
        <taxon>Linyphiidae</taxon>
        <taxon>Erigoninae</taxon>
        <taxon>Oedothorax</taxon>
    </lineage>
</organism>
<evidence type="ECO:0000313" key="2">
    <source>
        <dbReference type="Proteomes" id="UP000827092"/>
    </source>
</evidence>
<dbReference type="AlphaFoldDB" id="A0AAV6VPF8"/>